<gene>
    <name evidence="2" type="ORF">GCM10009720_21980</name>
</gene>
<evidence type="ECO:0000313" key="3">
    <source>
        <dbReference type="Proteomes" id="UP001501461"/>
    </source>
</evidence>
<dbReference type="InterPro" id="IPR036661">
    <property type="entry name" value="Luciferase-like_sf"/>
</dbReference>
<keyword evidence="3" id="KW-1185">Reference proteome</keyword>
<dbReference type="InterPro" id="IPR050766">
    <property type="entry name" value="Bact_Lucif_Oxidored"/>
</dbReference>
<reference evidence="2 3" key="1">
    <citation type="journal article" date="2019" name="Int. J. Syst. Evol. Microbiol.">
        <title>The Global Catalogue of Microorganisms (GCM) 10K type strain sequencing project: providing services to taxonomists for standard genome sequencing and annotation.</title>
        <authorList>
            <consortium name="The Broad Institute Genomics Platform"/>
            <consortium name="The Broad Institute Genome Sequencing Center for Infectious Disease"/>
            <person name="Wu L."/>
            <person name="Ma J."/>
        </authorList>
    </citation>
    <scope>NUCLEOTIDE SEQUENCE [LARGE SCALE GENOMIC DNA]</scope>
    <source>
        <strain evidence="2 3">JCM 13595</strain>
    </source>
</reference>
<dbReference type="Pfam" id="PF00296">
    <property type="entry name" value="Bac_luciferase"/>
    <property type="match status" value="1"/>
</dbReference>
<evidence type="ECO:0000259" key="1">
    <source>
        <dbReference type="Pfam" id="PF00296"/>
    </source>
</evidence>
<proteinExistence type="predicted"/>
<evidence type="ECO:0000313" key="2">
    <source>
        <dbReference type="EMBL" id="GAA2041132.1"/>
    </source>
</evidence>
<dbReference type="Gene3D" id="3.20.20.30">
    <property type="entry name" value="Luciferase-like domain"/>
    <property type="match status" value="1"/>
</dbReference>
<dbReference type="EMBL" id="BAAAMN010000048">
    <property type="protein sequence ID" value="GAA2041132.1"/>
    <property type="molecule type" value="Genomic_DNA"/>
</dbReference>
<name>A0ABN2URX0_9MICC</name>
<sequence length="73" mass="8014">MYREDLKLESTQQTSTAPFTLSVLDNAHTAVGQTVEDAFGEVINLAKVADQLGYQRFWMSEHHAMPGASTSSP</sequence>
<accession>A0ABN2URX0</accession>
<organism evidence="2 3">
    <name type="scientific">Yaniella flava</name>
    <dbReference type="NCBI Taxonomy" id="287930"/>
    <lineage>
        <taxon>Bacteria</taxon>
        <taxon>Bacillati</taxon>
        <taxon>Actinomycetota</taxon>
        <taxon>Actinomycetes</taxon>
        <taxon>Micrococcales</taxon>
        <taxon>Micrococcaceae</taxon>
        <taxon>Yaniella</taxon>
    </lineage>
</organism>
<protein>
    <recommendedName>
        <fullName evidence="1">Luciferase-like domain-containing protein</fullName>
    </recommendedName>
</protein>
<dbReference type="PANTHER" id="PTHR30137">
    <property type="entry name" value="LUCIFERASE-LIKE MONOOXYGENASE"/>
    <property type="match status" value="1"/>
</dbReference>
<dbReference type="Proteomes" id="UP001501461">
    <property type="component" value="Unassembled WGS sequence"/>
</dbReference>
<dbReference type="InterPro" id="IPR011251">
    <property type="entry name" value="Luciferase-like_dom"/>
</dbReference>
<dbReference type="SUPFAM" id="SSF51679">
    <property type="entry name" value="Bacterial luciferase-like"/>
    <property type="match status" value="1"/>
</dbReference>
<feature type="domain" description="Luciferase-like" evidence="1">
    <location>
        <begin position="27"/>
        <end position="71"/>
    </location>
</feature>
<comment type="caution">
    <text evidence="2">The sequence shown here is derived from an EMBL/GenBank/DDBJ whole genome shotgun (WGS) entry which is preliminary data.</text>
</comment>
<dbReference type="CDD" id="cd00347">
    <property type="entry name" value="Flavin_utilizing_monoxygenases"/>
    <property type="match status" value="1"/>
</dbReference>
<dbReference type="PANTHER" id="PTHR30137:SF6">
    <property type="entry name" value="LUCIFERASE-LIKE MONOOXYGENASE"/>
    <property type="match status" value="1"/>
</dbReference>